<dbReference type="EMBL" id="LR796415">
    <property type="protein sequence ID" value="CAB4142999.1"/>
    <property type="molecule type" value="Genomic_DNA"/>
</dbReference>
<reference evidence="1" key="1">
    <citation type="submission" date="2020-04" db="EMBL/GenBank/DDBJ databases">
        <authorList>
            <person name="Chiriac C."/>
            <person name="Salcher M."/>
            <person name="Ghai R."/>
            <person name="Kavagutti S V."/>
        </authorList>
    </citation>
    <scope>NUCLEOTIDE SEQUENCE</scope>
</reference>
<gene>
    <name evidence="1" type="ORF">UFOVP434_60</name>
</gene>
<protein>
    <submittedName>
        <fullName evidence="1">Uncharacterized protein</fullName>
    </submittedName>
</protein>
<proteinExistence type="predicted"/>
<name>A0A6J5MH21_9CAUD</name>
<sequence length="252" mass="26920">MAGLSNRAFSKKYNQSAYAAASQFLSRIYRPYYNFPLKTPTTGQVDATLDPVLSSANVDFTSGGSITASISATLAAVISAISTLLSFNLSSNASLGQIIANATINFFQGITATISATLGQINAAIIAIFGNVQPVDISSLAANVAVIQFGETSSNVVRNSNKVLSTIFISGFSGATELSILGSNDSENFYQLSTFSPQKTPAITDLKIIQSQINLTDFVFKCDKTLLRNFRYIRIESNSPITSTTACIFSFY</sequence>
<accession>A0A6J5MH21</accession>
<evidence type="ECO:0000313" key="1">
    <source>
        <dbReference type="EMBL" id="CAB4142999.1"/>
    </source>
</evidence>
<organism evidence="1">
    <name type="scientific">uncultured Caudovirales phage</name>
    <dbReference type="NCBI Taxonomy" id="2100421"/>
    <lineage>
        <taxon>Viruses</taxon>
        <taxon>Duplodnaviria</taxon>
        <taxon>Heunggongvirae</taxon>
        <taxon>Uroviricota</taxon>
        <taxon>Caudoviricetes</taxon>
        <taxon>Peduoviridae</taxon>
        <taxon>Maltschvirus</taxon>
        <taxon>Maltschvirus maltsch</taxon>
    </lineage>
</organism>